<protein>
    <recommendedName>
        <fullName evidence="12">UBA domain-containing protein</fullName>
    </recommendedName>
</protein>
<dbReference type="Pfam" id="PF12624">
    <property type="entry name" value="VPS13_N"/>
    <property type="match status" value="1"/>
</dbReference>
<dbReference type="Pfam" id="PF25033">
    <property type="entry name" value="VPS13_M"/>
    <property type="match status" value="1"/>
</dbReference>
<evidence type="ECO:0000256" key="4">
    <source>
        <dbReference type="SAM" id="Coils"/>
    </source>
</evidence>
<evidence type="ECO:0000256" key="1">
    <source>
        <dbReference type="ARBA" id="ARBA00006545"/>
    </source>
</evidence>
<dbReference type="PANTHER" id="PTHR16166:SF93">
    <property type="entry name" value="INTERMEMBRANE LIPID TRANSFER PROTEIN VPS13"/>
    <property type="match status" value="1"/>
</dbReference>
<name>A0A1D1V837_RAMVA</name>
<evidence type="ECO:0000313" key="10">
    <source>
        <dbReference type="EMBL" id="GAU94678.1"/>
    </source>
</evidence>
<dbReference type="GO" id="GO:0045053">
    <property type="term" value="P:protein retention in Golgi apparatus"/>
    <property type="evidence" value="ECO:0007669"/>
    <property type="project" value="TreeGrafter"/>
</dbReference>
<evidence type="ECO:0000313" key="11">
    <source>
        <dbReference type="Proteomes" id="UP000186922"/>
    </source>
</evidence>
<reference evidence="10 11" key="1">
    <citation type="journal article" date="2016" name="Nat. Commun.">
        <title>Extremotolerant tardigrade genome and improved radiotolerance of human cultured cells by tardigrade-unique protein.</title>
        <authorList>
            <person name="Hashimoto T."/>
            <person name="Horikawa D.D."/>
            <person name="Saito Y."/>
            <person name="Kuwahara H."/>
            <person name="Kozuka-Hata H."/>
            <person name="Shin-I T."/>
            <person name="Minakuchi Y."/>
            <person name="Ohishi K."/>
            <person name="Motoyama A."/>
            <person name="Aizu T."/>
            <person name="Enomoto A."/>
            <person name="Kondo K."/>
            <person name="Tanaka S."/>
            <person name="Hara Y."/>
            <person name="Koshikawa S."/>
            <person name="Sagara H."/>
            <person name="Miura T."/>
            <person name="Yokobori S."/>
            <person name="Miyagawa K."/>
            <person name="Suzuki Y."/>
            <person name="Kubo T."/>
            <person name="Oyama M."/>
            <person name="Kohara Y."/>
            <person name="Fujiyama A."/>
            <person name="Arakawa K."/>
            <person name="Katayama T."/>
            <person name="Toyoda A."/>
            <person name="Kunieda T."/>
        </authorList>
    </citation>
    <scope>NUCLEOTIDE SEQUENCE [LARGE SCALE GENOMIC DNA]</scope>
    <source>
        <strain evidence="10 11">YOKOZUNA-1</strain>
    </source>
</reference>
<evidence type="ECO:0008006" key="12">
    <source>
        <dbReference type="Google" id="ProtNLM"/>
    </source>
</evidence>
<keyword evidence="2" id="KW-0813">Transport</keyword>
<dbReference type="InterPro" id="IPR056747">
    <property type="entry name" value="VPS13-like_M"/>
</dbReference>
<evidence type="ECO:0000256" key="2">
    <source>
        <dbReference type="ARBA" id="ARBA00022448"/>
    </source>
</evidence>
<dbReference type="GO" id="GO:0006869">
    <property type="term" value="P:lipid transport"/>
    <property type="evidence" value="ECO:0007669"/>
    <property type="project" value="UniProtKB-KW"/>
</dbReference>
<dbReference type="InterPro" id="IPR056748">
    <property type="entry name" value="VPS13-like_C"/>
</dbReference>
<evidence type="ECO:0000256" key="5">
    <source>
        <dbReference type="SAM" id="MobiDB-lite"/>
    </source>
</evidence>
<feature type="compositionally biased region" description="Polar residues" evidence="5">
    <location>
        <begin position="1469"/>
        <end position="1478"/>
    </location>
</feature>
<dbReference type="Pfam" id="PF25036">
    <property type="entry name" value="VPS13_VAB"/>
    <property type="match status" value="1"/>
</dbReference>
<feature type="region of interest" description="Disordered" evidence="5">
    <location>
        <begin position="1440"/>
        <end position="1486"/>
    </location>
</feature>
<dbReference type="Pfam" id="PF25037">
    <property type="entry name" value="VPS13_C"/>
    <property type="match status" value="1"/>
</dbReference>
<sequence length="3416" mass="378054">MVLESLLAELLNRYIGDYVQNLDPKQLNLGIWGGDIKLSNLLLKESALNDLDLPFKVTHGRLSSLVLKIPWKNLYNSTVKVEVGGLYLVAVPNIGLQYNREKEEKDALEAKQRELRRLEDVKKLQKNAAGDAGAGQGDSFVEKMATQIIKNLQVDVTDIHIRFEDHFSNPQQAFACGVTLKKLQFVTTDQNWLNDDHIASAAKFVYKLVTLEALSMYWNPITGEQSSFHSMTNEQELTSAFSQHIASKEHKVLNQSYILEPIHFTCNLRINPKPELDESNFAIPKIDLRLTLESLALSLSRQQYEGVILFADALDTMTLKSRYRKYDPPQHPIGRSNGQHWWQYAQRCVLEGEVRPRLRGWSWRNIKAHRTRLKRYRYLYVQKLLSANTKQSQQSAADEELEQLERELSTFNLVITRQQADADFQRLAPTLPQAQPVGWWGWMTGKGKGNAAAQMGEGDLEKKLAEIMTPEEKSKLYSAIGYREGAPIALYPTTFVENRFDVLLKELAVTFIDDGGGKAEQPSNVLSLSLLNVQTQVEQRPSAEAMKLRLLCQDMRVMGTNADNGPMVVPVPLEDQQEGDSALLDVWYESKPLNSQKGFFVKIKAAPVRAVYDAQTVIALSAFFRPPRALQLKQLQVTAAAKFQELRESSTAGLRYALESRRGKEVELDVHLRASHLLIPQHGVFHPAAAKLVVDLGDFRVRNIEENRTLEQGTTDLLKLEASLYDKYSVALTNMQILFVPASGQDNQAQWESARRTGAQQGMTALHILQPLSCALEVHQCIVHDPKRPLLRVVGKLPSVAVDMTEARLMKLSGLALSIPLPQAPPLEQVVSAQHSQAIKKDMERQAMSMARSNKDLKLAEEMFLSQSPPTAVATAGLATVENATQDEGYQESIVSSEGDTVVSDEAGDIFFDAQEEGSVTKRQKTQPSASLRWAALKDVNFTTLQLQFTVDDISLRIYRGSQVQRPLLALHLATIILEMNQRTFDMQLGLALADLIIDYMPIGNTTAPPIRMLQRHRQSQDESRGFLLRMDYHNVGPSSPDFDTLYKRTAQQFNADFVGLDVVLDRQGLIELKHFAQELQEEMATITPASSLLTAEARVDNDIAEKDLGYEDVLDSSAAEKKTEEPIPQTGIINMDIRARCHYLTLSLLMQGRKELAYVALRDISAKMWMNDQQMEVQAQLKRIKLNYPLSSDNLYPQIVRTLSDEVLSLHYIAYQQCKKKKEEEAEGRDMDVQLSLGAVEVVFLNKFVTEISSFFAGFESAQAKLKQVSSNAAESAKQTVQHAYQEALRIKLNVAIRAPIVIMPQHSRSANALLVDLGTLVVSNSFHFATSTTGQQVPIDQLLLNFAAVKLSRIVMNSKGQQVLKEFALLSQPQAMEMTVLRNLSGMALADAPSMAISGGLKSLQMQLSSADYTVIMAVLADNFGEASVTIVTLPIGGSPSSAPPPSSQLRLPTLEHSQSRTRHLSTSKGSSSSPALQRKPQPAPPVRVVNIKVDFSIGDISARLYLAPLPDIRASESTVASKNLQPLCGAQVLAMEAQAQMFSDNTMTVLATLANITLDDLRSPAGAEQPQCYRMLERKSSLSASKASTAAQEQLSSKMFHMLMQQQANGDKTIDIEIANILANISLSFYLGLLQFIAPGAQPEEKVAFDISEVGTSISPPSNDTTSTVSGGNRRSGLMEVADAKLETSAASAPAAARPVAIMQVNVVLKEPEIVLIEDLTVADSRVLVLKTAATFKMTVTPDETVMALSCLALQCFLSIYSHRHDLLKEILMPVDIGVQSKRAYGREQRVAVTIGAVRLTISPVTVQTIMGVLAGMAGSSSGQLQVDEGQDHSQLWQLQPVDQQDLWFLKDESGSDMLDLMVEQAIETVVDDVLSSGDQLSLDSDSLVIILESTVGQRTLPMVLAELKFNLMVDDFSRKLSASGMLQLEMTYYNEHMDVWEPLLEPVEEIKSYRSWQAQIEARKNFTADEHIQQLARMASGHVAGTALSRRDSEALTSTMSRSSSMHSSIGSEAATEALKRTAAMTVSVSSTDPLQLTVTKTTLDVLNKVAESFTSAISQTEQIKVVSFSAPYVIVNDTGLDLRLSMTGTLRFAQTAEKTLQMAAGSSVDLFLAEATNQRLKFVSVIRSQEHLSRLPPNIRLSFGTDASKSIDVIVSRAESRFYLLENVKDQSKPYRLIVDIKSEMGHKQVTLRSQMQVQNLLPTAMTLYVEIPGQPGLELATVPAGHKYNLPMAIVQNSEVAALMWRPAEYGHLSSSEPLPLSHLIALAGDAQAQQQKSMRCAVDQSQTGRFDPFYFSVFCKSSNVRYSNTHTFTPNSKLYQISLSPLYSILNFLPPPASLYIQMEDAMEEGVTLRPGSSASVCNAKSGQGQMNLALLGLQGPGSKPWVGAFLLNVLTEEILPVTMNCGGETLTLGIRHVKEEGTHFISIYSPVWIMNKTGLELAYKDPVMKPAAPTTTAQMPIMFGGRAITGKKRIAVKASGSDWSKYVSLDTVGSSGMLPCNRPDGSLAYEFGITIKSSATVLSRLLIITPYYVFSNTSDVDLLISEEHPEAQQVRLPAKSSLPFWPQYLSKYATVKVKGTAESTTPFSYSILQTLLLRLDNQYGGIYVQTQISDSNVTCILNTYKAGTASALLVNDTRRCAVHFGQEESSTAKADLPAGYSQLFTWPVPTSVTRHFVWTLSGEVNKPLDLNRDDGGLAYLADGSPIYWISFLDGLQRVLLFTDRQSVAQQCSRSLENEMSNLEVELTLDAIGLSLVDNLAKKEVMYLGFVSPGPVWMGRKVGQSSRKGKAMGGDDARCLEAAYQQYLRLKDSDKGRTALSKIITMGDVEVTFDTEGPKLMTKPKVREVQRLHQPGMWCRLMTSDHHTQFHLKLHRLQLDNPTLGTRYQVVLFPVPLPSSSEYKPFAEGSVVIRNAQNSAIVQYKLISFLIQEFQLLVDQSFINNMLQMFGTEGSSGQERSKVLDSFRLNDLQEVERSLQETVARGLGEERQAYYERLLLQPIKIHLSFSLNASSQQDKRAPAAASPADFITLFIKSIGVTITEANDVVFKLGTFQRDYRFLSQKQLVSDAYNHYWTQVVKQLYMLVFGLEILGNPFGLVRGITDGVKDLFYEPYMGLVEGPEEFMTGLSSGIKNFLGGTVGGTVGAVSRVTGTLGKAMAALSFDQDYQQQRQAELNRSGGDFATGMMASGNHLLSGFVGGITGVVRRPMEGAKEEGVEGFFKGVGKGLVGLIARPATGIVDTLSGSLSTLERTVKGDSTIQWLRTPRFIASDGVLRPYNQHQADGGLIFRRLKNGDYTKTDEYITHLVTSRDRRYILLLTNRRVFCLEKGDFVHDWNVEWVFPTDQMPEGPKLDEKGLCLYIEDSDSDRGLFSGKVKKSKRVFIEDRDAGAWFCTKVTALWQAAHPKS</sequence>
<dbReference type="PANTHER" id="PTHR16166">
    <property type="entry name" value="VACUOLAR PROTEIN SORTING-ASSOCIATED PROTEIN VPS13"/>
    <property type="match status" value="1"/>
</dbReference>
<keyword evidence="3" id="KW-0445">Lipid transport</keyword>
<dbReference type="EMBL" id="BDGG01000002">
    <property type="protein sequence ID" value="GAU94678.1"/>
    <property type="molecule type" value="Genomic_DNA"/>
</dbReference>
<feature type="coiled-coil region" evidence="4">
    <location>
        <begin position="98"/>
        <end position="128"/>
    </location>
</feature>
<feature type="coiled-coil region" evidence="4">
    <location>
        <begin position="387"/>
        <end position="421"/>
    </location>
</feature>
<gene>
    <name evidence="10" type="primary">RvY_06405-1</name>
    <name evidence="10" type="synonym">RvY_06405.1</name>
    <name evidence="10" type="ORF">RvY_06405</name>
</gene>
<organism evidence="10 11">
    <name type="scientific">Ramazzottius varieornatus</name>
    <name type="common">Water bear</name>
    <name type="synonym">Tardigrade</name>
    <dbReference type="NCBI Taxonomy" id="947166"/>
    <lineage>
        <taxon>Eukaryota</taxon>
        <taxon>Metazoa</taxon>
        <taxon>Ecdysozoa</taxon>
        <taxon>Tardigrada</taxon>
        <taxon>Eutardigrada</taxon>
        <taxon>Parachela</taxon>
        <taxon>Hypsibioidea</taxon>
        <taxon>Ramazzottiidae</taxon>
        <taxon>Ramazzottius</taxon>
    </lineage>
</organism>
<evidence type="ECO:0000259" key="8">
    <source>
        <dbReference type="Pfam" id="PF25036"/>
    </source>
</evidence>
<dbReference type="GO" id="GO:0006623">
    <property type="term" value="P:protein targeting to vacuole"/>
    <property type="evidence" value="ECO:0007669"/>
    <property type="project" value="TreeGrafter"/>
</dbReference>
<evidence type="ECO:0000259" key="6">
    <source>
        <dbReference type="Pfam" id="PF12624"/>
    </source>
</evidence>
<dbReference type="Proteomes" id="UP000186922">
    <property type="component" value="Unassembled WGS sequence"/>
</dbReference>
<keyword evidence="11" id="KW-1185">Reference proteome</keyword>
<dbReference type="OrthoDB" id="428159at2759"/>
<dbReference type="InterPro" id="IPR026854">
    <property type="entry name" value="VPS13_N"/>
</dbReference>
<proteinExistence type="inferred from homology"/>
<comment type="similarity">
    <text evidence="1">Belongs to the VPS13 family.</text>
</comment>
<dbReference type="InterPro" id="IPR009543">
    <property type="entry name" value="VPS13_VAB"/>
</dbReference>
<feature type="domain" description="VPS13-like middle region" evidence="7">
    <location>
        <begin position="1155"/>
        <end position="2058"/>
    </location>
</feature>
<evidence type="ECO:0000259" key="7">
    <source>
        <dbReference type="Pfam" id="PF25033"/>
    </source>
</evidence>
<keyword evidence="4" id="KW-0175">Coiled coil</keyword>
<dbReference type="InterPro" id="IPR026847">
    <property type="entry name" value="VPS13"/>
</dbReference>
<evidence type="ECO:0000256" key="3">
    <source>
        <dbReference type="ARBA" id="ARBA00023055"/>
    </source>
</evidence>
<feature type="domain" description="Intermembrane lipid transfer protein VPS13-like C-terminal" evidence="9">
    <location>
        <begin position="3271"/>
        <end position="3383"/>
    </location>
</feature>
<comment type="caution">
    <text evidence="10">The sequence shown here is derived from an EMBL/GenBank/DDBJ whole genome shotgun (WGS) entry which is preliminary data.</text>
</comment>
<evidence type="ECO:0000259" key="9">
    <source>
        <dbReference type="Pfam" id="PF25037"/>
    </source>
</evidence>
<accession>A0A1D1V837</accession>
<feature type="domain" description="Chorein N-terminal" evidence="6">
    <location>
        <begin position="2"/>
        <end position="864"/>
    </location>
</feature>
<dbReference type="STRING" id="947166.A0A1D1V837"/>
<feature type="domain" description="Vacuolar protein sorting-associated protein 13 VPS13 adaptor binding" evidence="8">
    <location>
        <begin position="2150"/>
        <end position="2636"/>
    </location>
</feature>